<dbReference type="GO" id="GO:0043571">
    <property type="term" value="P:maintenance of CRISPR repeat elements"/>
    <property type="evidence" value="ECO:0007669"/>
    <property type="project" value="InterPro"/>
</dbReference>
<dbReference type="Pfam" id="PF09704">
    <property type="entry name" value="Cas_Cas5d"/>
    <property type="match status" value="1"/>
</dbReference>
<dbReference type="CDD" id="cd09645">
    <property type="entry name" value="Cas5_I-E"/>
    <property type="match status" value="1"/>
</dbReference>
<dbReference type="InterPro" id="IPR021124">
    <property type="entry name" value="CRISPR-assoc_prot_Cas5"/>
</dbReference>
<evidence type="ECO:0000256" key="1">
    <source>
        <dbReference type="ARBA" id="ARBA00023118"/>
    </source>
</evidence>
<dbReference type="InterPro" id="IPR013422">
    <property type="entry name" value="CRISPR-assoc_prot_Cas5_N"/>
</dbReference>
<reference evidence="2 3" key="2">
    <citation type="journal article" date="2014" name="FEMS Microbiol. Lett.">
        <title>Draft genomic DNA sequence of the facultatively methylotrophic bacterium Acidomonas methanolica type strain MB58.</title>
        <authorList>
            <person name="Higashiura N."/>
            <person name="Hadano H."/>
            <person name="Hirakawa H."/>
            <person name="Matsutani M."/>
            <person name="Takabe S."/>
            <person name="Matsushita K."/>
            <person name="Azuma Y."/>
        </authorList>
    </citation>
    <scope>NUCLEOTIDE SEQUENCE [LARGE SCALE GENOMIC DNA]</scope>
    <source>
        <strain evidence="2 3">MB58</strain>
    </source>
</reference>
<dbReference type="EMBL" id="BAND01000021">
    <property type="protein sequence ID" value="GAJ28391.1"/>
    <property type="molecule type" value="Genomic_DNA"/>
</dbReference>
<organism evidence="2 3">
    <name type="scientific">Acidomonas methanolica NBRC 104435</name>
    <dbReference type="NCBI Taxonomy" id="1231351"/>
    <lineage>
        <taxon>Bacteria</taxon>
        <taxon>Pseudomonadati</taxon>
        <taxon>Pseudomonadota</taxon>
        <taxon>Alphaproteobacteria</taxon>
        <taxon>Acetobacterales</taxon>
        <taxon>Acetobacteraceae</taxon>
        <taxon>Acidomonas</taxon>
    </lineage>
</organism>
<keyword evidence="1" id="KW-0051">Antiviral defense</keyword>
<sequence length="247" mass="26762">MSRARDYLLLRLEAPLMAFGGPKVDAIGPTRDFPGQSQLAGLLGSALGYDHAEAEALEVLQSRLRLASLLARSGEQLRDYQTVDLGLPHLSGTGWTTRGRLEARAGASSEGTHIRQRWYLADALVLVALTLDPPEPEPSLQPLAEALDHPARPLFIGRKPCLPAAPIRLGAILSADTPEDALREGLCRLSIEIAGKTAEIDARLLPDHPDSLEAERLVDRRDWRNQMHTGSRLVHRLSLHAAAGGAP</sequence>
<evidence type="ECO:0000313" key="2">
    <source>
        <dbReference type="EMBL" id="GAJ28391.1"/>
    </source>
</evidence>
<keyword evidence="3" id="KW-1185">Reference proteome</keyword>
<dbReference type="Proteomes" id="UP000019760">
    <property type="component" value="Unassembled WGS sequence"/>
</dbReference>
<dbReference type="OrthoDB" id="5704083at2"/>
<evidence type="ECO:0000313" key="3">
    <source>
        <dbReference type="Proteomes" id="UP000019760"/>
    </source>
</evidence>
<dbReference type="NCBIfam" id="TIGR01868">
    <property type="entry name" value="casD_Cas5e"/>
    <property type="match status" value="1"/>
</dbReference>
<dbReference type="AlphaFoldDB" id="A0A023D3J1"/>
<dbReference type="GO" id="GO:0003723">
    <property type="term" value="F:RNA binding"/>
    <property type="evidence" value="ECO:0007669"/>
    <property type="project" value="InterPro"/>
</dbReference>
<dbReference type="Gene3D" id="3.30.70.2660">
    <property type="match status" value="1"/>
</dbReference>
<gene>
    <name evidence="2" type="ORF">Amme_021_006</name>
</gene>
<proteinExistence type="predicted"/>
<dbReference type="GO" id="GO:0051607">
    <property type="term" value="P:defense response to virus"/>
    <property type="evidence" value="ECO:0007669"/>
    <property type="project" value="UniProtKB-KW"/>
</dbReference>
<dbReference type="RefSeq" id="WP_042056913.1">
    <property type="nucleotide sequence ID" value="NZ_BAND01000021.1"/>
</dbReference>
<dbReference type="NCBIfam" id="TIGR02593">
    <property type="entry name" value="CRISPR_cas5"/>
    <property type="match status" value="1"/>
</dbReference>
<protein>
    <submittedName>
        <fullName evidence="2">CRISPR-associated protein Cas5</fullName>
    </submittedName>
</protein>
<dbReference type="InterPro" id="IPR010147">
    <property type="entry name" value="CRISPR-assoc_prot_CasD"/>
</dbReference>
<reference evidence="3" key="1">
    <citation type="journal article" date="2014" name="FEMS Microbiol. Lett.">
        <title>Draft Genomic DNA Sequence of the Facultatively Methylotrophic Bacterium Acidomonas methanolica type strain MB58.</title>
        <authorList>
            <person name="Higashiura N."/>
            <person name="Hadano H."/>
            <person name="Hirakawa H."/>
            <person name="Matsutani M."/>
            <person name="Takabe S."/>
            <person name="Matsushita K."/>
            <person name="Azuma Y."/>
        </authorList>
    </citation>
    <scope>NUCLEOTIDE SEQUENCE [LARGE SCALE GENOMIC DNA]</scope>
    <source>
        <strain evidence="3">MB58</strain>
    </source>
</reference>
<name>A0A023D3J1_ACIMT</name>
<accession>A0A023D3J1</accession>
<comment type="caution">
    <text evidence="2">The sequence shown here is derived from an EMBL/GenBank/DDBJ whole genome shotgun (WGS) entry which is preliminary data.</text>
</comment>